<accession>A0A6A6U6N9</accession>
<dbReference type="AlphaFoldDB" id="A0A6A6U6N9"/>
<sequence>MRIIKTARVTSVYAPLITLVSTSTHTEHRGTISTAAQALSVKKQPCAKVTSTISNSASWQGWRRGRGLIFETINECSMVLEHNPQIRLFANPLTSSKPCWKYLAGQDPSVVQDYHVVNGECLPLPLLPRGQVVVRGGGSSLYLRSYTTTPRP</sequence>
<evidence type="ECO:0000313" key="2">
    <source>
        <dbReference type="Proteomes" id="UP000799302"/>
    </source>
</evidence>
<gene>
    <name evidence="1" type="ORF">BT63DRAFT_325566</name>
</gene>
<dbReference type="Proteomes" id="UP000799302">
    <property type="component" value="Unassembled WGS sequence"/>
</dbReference>
<evidence type="ECO:0000313" key="1">
    <source>
        <dbReference type="EMBL" id="KAF2666963.1"/>
    </source>
</evidence>
<dbReference type="EMBL" id="MU004238">
    <property type="protein sequence ID" value="KAF2666963.1"/>
    <property type="molecule type" value="Genomic_DNA"/>
</dbReference>
<reference evidence="1" key="1">
    <citation type="journal article" date="2020" name="Stud. Mycol.">
        <title>101 Dothideomycetes genomes: a test case for predicting lifestyles and emergence of pathogens.</title>
        <authorList>
            <person name="Haridas S."/>
            <person name="Albert R."/>
            <person name="Binder M."/>
            <person name="Bloem J."/>
            <person name="Labutti K."/>
            <person name="Salamov A."/>
            <person name="Andreopoulos B."/>
            <person name="Baker S."/>
            <person name="Barry K."/>
            <person name="Bills G."/>
            <person name="Bluhm B."/>
            <person name="Cannon C."/>
            <person name="Castanera R."/>
            <person name="Culley D."/>
            <person name="Daum C."/>
            <person name="Ezra D."/>
            <person name="Gonzalez J."/>
            <person name="Henrissat B."/>
            <person name="Kuo A."/>
            <person name="Liang C."/>
            <person name="Lipzen A."/>
            <person name="Lutzoni F."/>
            <person name="Magnuson J."/>
            <person name="Mondo S."/>
            <person name="Nolan M."/>
            <person name="Ohm R."/>
            <person name="Pangilinan J."/>
            <person name="Park H.-J."/>
            <person name="Ramirez L."/>
            <person name="Alfaro M."/>
            <person name="Sun H."/>
            <person name="Tritt A."/>
            <person name="Yoshinaga Y."/>
            <person name="Zwiers L.-H."/>
            <person name="Turgeon B."/>
            <person name="Goodwin S."/>
            <person name="Spatafora J."/>
            <person name="Crous P."/>
            <person name="Grigoriev I."/>
        </authorList>
    </citation>
    <scope>NUCLEOTIDE SEQUENCE</scope>
    <source>
        <strain evidence="1">CBS 115976</strain>
    </source>
</reference>
<keyword evidence="2" id="KW-1185">Reference proteome</keyword>
<proteinExistence type="predicted"/>
<organism evidence="1 2">
    <name type="scientific">Microthyrium microscopicum</name>
    <dbReference type="NCBI Taxonomy" id="703497"/>
    <lineage>
        <taxon>Eukaryota</taxon>
        <taxon>Fungi</taxon>
        <taxon>Dikarya</taxon>
        <taxon>Ascomycota</taxon>
        <taxon>Pezizomycotina</taxon>
        <taxon>Dothideomycetes</taxon>
        <taxon>Dothideomycetes incertae sedis</taxon>
        <taxon>Microthyriales</taxon>
        <taxon>Microthyriaceae</taxon>
        <taxon>Microthyrium</taxon>
    </lineage>
</organism>
<protein>
    <submittedName>
        <fullName evidence="1">Uncharacterized protein</fullName>
    </submittedName>
</protein>
<name>A0A6A6U6N9_9PEZI</name>